<dbReference type="Pfam" id="PF01568">
    <property type="entry name" value="Molydop_binding"/>
    <property type="match status" value="1"/>
</dbReference>
<organism evidence="11 12">
    <name type="scientific">Myxococcus xanthus</name>
    <dbReference type="NCBI Taxonomy" id="34"/>
    <lineage>
        <taxon>Bacteria</taxon>
        <taxon>Pseudomonadati</taxon>
        <taxon>Myxococcota</taxon>
        <taxon>Myxococcia</taxon>
        <taxon>Myxococcales</taxon>
        <taxon>Cystobacterineae</taxon>
        <taxon>Myxococcaceae</taxon>
        <taxon>Myxococcus</taxon>
    </lineage>
</organism>
<evidence type="ECO:0000313" key="12">
    <source>
        <dbReference type="Proteomes" id="UP000533080"/>
    </source>
</evidence>
<comment type="similarity">
    <text evidence="1">In the C-terminal section; belongs to the prokaryotic molybdopterin-containing oxidoreductase family.</text>
</comment>
<dbReference type="InterPro" id="IPR017900">
    <property type="entry name" value="4Fe4S_Fe_S_CS"/>
</dbReference>
<keyword evidence="2" id="KW-0004">4Fe-4S</keyword>
<evidence type="ECO:0000256" key="5">
    <source>
        <dbReference type="ARBA" id="ARBA00023004"/>
    </source>
</evidence>
<dbReference type="InterPro" id="IPR006656">
    <property type="entry name" value="Mopterin_OxRdtase"/>
</dbReference>
<dbReference type="FunFam" id="3.30.70.20:FF:000035">
    <property type="entry name" value="Iron hydrogenase 1"/>
    <property type="match status" value="1"/>
</dbReference>
<dbReference type="GO" id="GO:0046872">
    <property type="term" value="F:metal ion binding"/>
    <property type="evidence" value="ECO:0007669"/>
    <property type="project" value="UniProtKB-KW"/>
</dbReference>
<evidence type="ECO:0000259" key="8">
    <source>
        <dbReference type="PROSITE" id="PS51085"/>
    </source>
</evidence>
<dbReference type="CDD" id="cd02753">
    <property type="entry name" value="MopB_Formate-Dh-H"/>
    <property type="match status" value="1"/>
</dbReference>
<dbReference type="PROSITE" id="PS00551">
    <property type="entry name" value="MOLYBDOPTERIN_PROK_1"/>
    <property type="match status" value="1"/>
</dbReference>
<feature type="domain" description="4Fe-4S Mo/W bis-MGD-type" evidence="10">
    <location>
        <begin position="211"/>
        <end position="267"/>
    </location>
</feature>
<dbReference type="CDD" id="cd00207">
    <property type="entry name" value="fer2"/>
    <property type="match status" value="1"/>
</dbReference>
<dbReference type="PROSITE" id="PS51085">
    <property type="entry name" value="2FE2S_FER_2"/>
    <property type="match status" value="1"/>
</dbReference>
<dbReference type="Gene3D" id="3.40.228.10">
    <property type="entry name" value="Dimethylsulfoxide Reductase, domain 2"/>
    <property type="match status" value="1"/>
</dbReference>
<reference evidence="11 12" key="1">
    <citation type="submission" date="2020-05" db="EMBL/GenBank/DDBJ databases">
        <authorList>
            <person name="Whitworth D."/>
        </authorList>
    </citation>
    <scope>NUCLEOTIDE SEQUENCE [LARGE SCALE GENOMIC DNA]</scope>
    <source>
        <strain evidence="11 12">AM005</strain>
    </source>
</reference>
<dbReference type="GO" id="GO:0003954">
    <property type="term" value="F:NADH dehydrogenase activity"/>
    <property type="evidence" value="ECO:0007669"/>
    <property type="project" value="TreeGrafter"/>
</dbReference>
<dbReference type="EMBL" id="JABFNT010000002">
    <property type="protein sequence ID" value="NOJ76885.1"/>
    <property type="molecule type" value="Genomic_DNA"/>
</dbReference>
<comment type="caution">
    <text evidence="11">The sequence shown here is derived from an EMBL/GenBank/DDBJ whole genome shotgun (WGS) entry which is preliminary data.</text>
</comment>
<feature type="region of interest" description="Disordered" evidence="7">
    <location>
        <begin position="884"/>
        <end position="913"/>
    </location>
</feature>
<evidence type="ECO:0000313" key="11">
    <source>
        <dbReference type="EMBL" id="NOJ76885.1"/>
    </source>
</evidence>
<dbReference type="NCBIfam" id="TIGR01591">
    <property type="entry name" value="Fdh-alpha"/>
    <property type="match status" value="1"/>
</dbReference>
<dbReference type="InterPro" id="IPR036010">
    <property type="entry name" value="2Fe-2S_ferredoxin-like_sf"/>
</dbReference>
<evidence type="ECO:0000256" key="6">
    <source>
        <dbReference type="ARBA" id="ARBA00023014"/>
    </source>
</evidence>
<evidence type="ECO:0000259" key="10">
    <source>
        <dbReference type="PROSITE" id="PS51669"/>
    </source>
</evidence>
<dbReference type="RefSeq" id="WP_171439455.1">
    <property type="nucleotide sequence ID" value="NZ_JABFNS010000078.1"/>
</dbReference>
<dbReference type="Pfam" id="PF13510">
    <property type="entry name" value="Fer2_4"/>
    <property type="match status" value="1"/>
</dbReference>
<dbReference type="SUPFAM" id="SSF54862">
    <property type="entry name" value="4Fe-4S ferredoxins"/>
    <property type="match status" value="1"/>
</dbReference>
<keyword evidence="5" id="KW-0408">Iron</keyword>
<evidence type="ECO:0000259" key="9">
    <source>
        <dbReference type="PROSITE" id="PS51379"/>
    </source>
</evidence>
<dbReference type="GO" id="GO:0016020">
    <property type="term" value="C:membrane"/>
    <property type="evidence" value="ECO:0007669"/>
    <property type="project" value="TreeGrafter"/>
</dbReference>
<feature type="domain" description="4Fe-4S ferredoxin-type" evidence="9">
    <location>
        <begin position="175"/>
        <end position="204"/>
    </location>
</feature>
<dbReference type="GO" id="GO:0022904">
    <property type="term" value="P:respiratory electron transport chain"/>
    <property type="evidence" value="ECO:0007669"/>
    <property type="project" value="TreeGrafter"/>
</dbReference>
<dbReference type="InterPro" id="IPR050123">
    <property type="entry name" value="Prok_molybdopt-oxidoreductase"/>
</dbReference>
<dbReference type="SUPFAM" id="SSF50692">
    <property type="entry name" value="ADC-like"/>
    <property type="match status" value="1"/>
</dbReference>
<dbReference type="GO" id="GO:0051539">
    <property type="term" value="F:4 iron, 4 sulfur cluster binding"/>
    <property type="evidence" value="ECO:0007669"/>
    <property type="project" value="UniProtKB-KW"/>
</dbReference>
<dbReference type="Gene3D" id="3.10.20.740">
    <property type="match status" value="1"/>
</dbReference>
<feature type="domain" description="4Fe-4S ferredoxin-type" evidence="9">
    <location>
        <begin position="133"/>
        <end position="162"/>
    </location>
</feature>
<dbReference type="PANTHER" id="PTHR43105">
    <property type="entry name" value="RESPIRATORY NITRATE REDUCTASE"/>
    <property type="match status" value="1"/>
</dbReference>
<dbReference type="InterPro" id="IPR041924">
    <property type="entry name" value="Formate_Dh-H_N"/>
</dbReference>
<dbReference type="CDD" id="cd00508">
    <property type="entry name" value="MopB_CT_Fdh-Nap-like"/>
    <property type="match status" value="1"/>
</dbReference>
<dbReference type="InterPro" id="IPR009010">
    <property type="entry name" value="Asp_de-COase-like_dom_sf"/>
</dbReference>
<keyword evidence="3" id="KW-0479">Metal-binding</keyword>
<dbReference type="PROSITE" id="PS00198">
    <property type="entry name" value="4FE4S_FER_1"/>
    <property type="match status" value="1"/>
</dbReference>
<dbReference type="PROSITE" id="PS51379">
    <property type="entry name" value="4FE4S_FER_2"/>
    <property type="match status" value="2"/>
</dbReference>
<dbReference type="InterPro" id="IPR017896">
    <property type="entry name" value="4Fe4S_Fe-S-bd"/>
</dbReference>
<dbReference type="InterPro" id="IPR027467">
    <property type="entry name" value="MopterinOxRdtase_cofactor_BS"/>
</dbReference>
<dbReference type="AlphaFoldDB" id="A0A7Y4IDW6"/>
<dbReference type="SUPFAM" id="SSF53706">
    <property type="entry name" value="Formate dehydrogenase/DMSO reductase, domains 1-3"/>
    <property type="match status" value="1"/>
</dbReference>
<keyword evidence="4" id="KW-0677">Repeat</keyword>
<dbReference type="Proteomes" id="UP000533080">
    <property type="component" value="Unassembled WGS sequence"/>
</dbReference>
<accession>A0A7Y4IDW6</accession>
<sequence>MLHITVDGQPRECAPGTLLEALDALGVTVPALCNDPRLAPVGACRTCIVEVEGCGRPVAACTTPLTEGMVVHTRTPLVEAQRRVLLRLLASEYPAEAMTRQPDKPFHRALREYGLEGELRGAHRPSLRDDSHPYIHVDMSQCIHCYRCVRICDEVQGQFVWRVWNRGAGTRILPDGPNLRESSCVSCGACVDTCPTGALEDRTLLDQGGPERWTRTTCPYCGVGCEMDVGTRGERIVTVRPSREGPSNQGHLCSKGRYAFGFGASPDRITVPLLRENGGWRRASWDEALGFIAQRLRNLRAVHGPDAVGMLGSARATNEDNYLAQKLARVVLGTNNVDCCARVCHAPSAAALKRMLGTGAATNSFEDIEHARTLLVAGSNTTECHPVVGARLKQAVLRGAKLIVIDSRRTELARYADVHLQPRAGTDMPLLNALAHVVVTEDLCDRAFLRERVEAVDDFRAFIAAWTPERAAELCGVDAAAIRQAARLYATHGPSMMVHGLGMTEHVQGTESVMALINLALLTGNLGGPGTGVNPMRGQNNVQGSAHMGCEPGHLTGYVPLEANRARFEAAWGAPVPVAPGLDLMGMMDAARQGRLKALWAFGYDVLLTNPEARATHEALERLELLVVQDLFLNETARAHGDVFLPACTSFEKDGTFMNGERRVQRVRRALPPAGESLPDWEILCRAARALGHSEGFAFQSPEEIWEEVRRVWPAGAGLSYARLEMRGLQWPCPDEAHPGTRLLHTHLFASGSRAALRRVDYRPSPEVRTDDHPFVLMTGRRLYQFNAGTMTLRTPHALLQPGDWLDMAPADAERLGLEDGARVRVCSRHGAVVLPMRRAEGLRPGELFTTFHTAEVFINAVIGPHRDGYTHTPDYKVTAVRVERAGKSPTASGGPTERSAPPATPGGRGTAE</sequence>
<evidence type="ECO:0000256" key="2">
    <source>
        <dbReference type="ARBA" id="ARBA00022485"/>
    </source>
</evidence>
<dbReference type="Gene3D" id="2.40.40.20">
    <property type="match status" value="1"/>
</dbReference>
<dbReference type="Gene3D" id="2.20.25.90">
    <property type="entry name" value="ADC-like domains"/>
    <property type="match status" value="1"/>
</dbReference>
<keyword evidence="6" id="KW-0411">Iron-sulfur</keyword>
<dbReference type="Gene3D" id="3.40.50.740">
    <property type="match status" value="1"/>
</dbReference>
<dbReference type="Pfam" id="PF00384">
    <property type="entry name" value="Molybdopterin"/>
    <property type="match status" value="1"/>
</dbReference>
<dbReference type="InterPro" id="IPR054351">
    <property type="entry name" value="NADH_UbQ_OxRdtase_ferredoxin"/>
</dbReference>
<protein>
    <submittedName>
        <fullName evidence="11">Formate dehydrogenase subunit alpha</fullName>
    </submittedName>
</protein>
<evidence type="ECO:0000256" key="3">
    <source>
        <dbReference type="ARBA" id="ARBA00022723"/>
    </source>
</evidence>
<dbReference type="InterPro" id="IPR006478">
    <property type="entry name" value="Formate_DH_asu"/>
</dbReference>
<dbReference type="GO" id="GO:0015942">
    <property type="term" value="P:formate metabolic process"/>
    <property type="evidence" value="ECO:0007669"/>
    <property type="project" value="InterPro"/>
</dbReference>
<name>A0A7Y4IDW6_MYXXA</name>
<dbReference type="InterPro" id="IPR006963">
    <property type="entry name" value="Mopterin_OxRdtase_4Fe-4S_dom"/>
</dbReference>
<dbReference type="Pfam" id="PF04879">
    <property type="entry name" value="Molybdop_Fe4S4"/>
    <property type="match status" value="1"/>
</dbReference>
<dbReference type="PROSITE" id="PS51669">
    <property type="entry name" value="4FE4S_MOW_BIS_MGD"/>
    <property type="match status" value="1"/>
</dbReference>
<dbReference type="GO" id="GO:0043546">
    <property type="term" value="F:molybdopterin cofactor binding"/>
    <property type="evidence" value="ECO:0007669"/>
    <property type="project" value="InterPro"/>
</dbReference>
<evidence type="ECO:0000256" key="1">
    <source>
        <dbReference type="ARBA" id="ARBA00007023"/>
    </source>
</evidence>
<dbReference type="GO" id="GO:0008863">
    <property type="term" value="F:formate dehydrogenase (NAD+) activity"/>
    <property type="evidence" value="ECO:0007669"/>
    <property type="project" value="InterPro"/>
</dbReference>
<dbReference type="PIRSF" id="PIRSF036643">
    <property type="entry name" value="FDH_alpha"/>
    <property type="match status" value="1"/>
</dbReference>
<dbReference type="SMART" id="SM00926">
    <property type="entry name" value="Molybdop_Fe4S4"/>
    <property type="match status" value="1"/>
</dbReference>
<evidence type="ECO:0000256" key="7">
    <source>
        <dbReference type="SAM" id="MobiDB-lite"/>
    </source>
</evidence>
<dbReference type="Gene3D" id="3.30.70.20">
    <property type="match status" value="1"/>
</dbReference>
<dbReference type="InterPro" id="IPR006657">
    <property type="entry name" value="MoPterin_dinucl-bd_dom"/>
</dbReference>
<evidence type="ECO:0000256" key="4">
    <source>
        <dbReference type="ARBA" id="ARBA00022737"/>
    </source>
</evidence>
<proteinExistence type="inferred from homology"/>
<gene>
    <name evidence="11" type="primary">fdhF</name>
    <name evidence="11" type="ORF">HNV28_00655</name>
</gene>
<dbReference type="InterPro" id="IPR001041">
    <property type="entry name" value="2Fe-2S_ferredoxin-type"/>
</dbReference>
<dbReference type="Pfam" id="PF22117">
    <property type="entry name" value="Fer4_Nqo3"/>
    <property type="match status" value="1"/>
</dbReference>
<dbReference type="SUPFAM" id="SSF54292">
    <property type="entry name" value="2Fe-2S ferredoxin-like"/>
    <property type="match status" value="1"/>
</dbReference>
<feature type="domain" description="2Fe-2S ferredoxin-type" evidence="8">
    <location>
        <begin position="1"/>
        <end position="77"/>
    </location>
</feature>
<dbReference type="PANTHER" id="PTHR43105:SF10">
    <property type="entry name" value="NADH-QUINONE OXIDOREDUCTASE SUBUNIT G"/>
    <property type="match status" value="1"/>
</dbReference>